<organism evidence="1 2">
    <name type="scientific">Candidatus Bacteroides intestinavium</name>
    <dbReference type="NCBI Taxonomy" id="2838469"/>
    <lineage>
        <taxon>Bacteria</taxon>
        <taxon>Pseudomonadati</taxon>
        <taxon>Bacteroidota</taxon>
        <taxon>Bacteroidia</taxon>
        <taxon>Bacteroidales</taxon>
        <taxon>Bacteroidaceae</taxon>
        <taxon>Bacteroides</taxon>
    </lineage>
</organism>
<dbReference type="Proteomes" id="UP000823860">
    <property type="component" value="Unassembled WGS sequence"/>
</dbReference>
<proteinExistence type="predicted"/>
<accession>A0A9D2HUD1</accession>
<evidence type="ECO:0000313" key="2">
    <source>
        <dbReference type="Proteomes" id="UP000823860"/>
    </source>
</evidence>
<sequence>MTPMDLRKNVLQEIASLLDNEEAMTRVYAYLLSLKGEGLAEHIPGLPYTKEERRKSLSRAEAEVMSGQVSLHDGVLERMKQKMDAWK</sequence>
<evidence type="ECO:0000313" key="1">
    <source>
        <dbReference type="EMBL" id="HJA84313.1"/>
    </source>
</evidence>
<reference evidence="1" key="1">
    <citation type="journal article" date="2021" name="PeerJ">
        <title>Extensive microbial diversity within the chicken gut microbiome revealed by metagenomics and culture.</title>
        <authorList>
            <person name="Gilroy R."/>
            <person name="Ravi A."/>
            <person name="Getino M."/>
            <person name="Pursley I."/>
            <person name="Horton D.L."/>
            <person name="Alikhan N.F."/>
            <person name="Baker D."/>
            <person name="Gharbi K."/>
            <person name="Hall N."/>
            <person name="Watson M."/>
            <person name="Adriaenssens E.M."/>
            <person name="Foster-Nyarko E."/>
            <person name="Jarju S."/>
            <person name="Secka A."/>
            <person name="Antonio M."/>
            <person name="Oren A."/>
            <person name="Chaudhuri R.R."/>
            <person name="La Ragione R."/>
            <person name="Hildebrand F."/>
            <person name="Pallen M.J."/>
        </authorList>
    </citation>
    <scope>NUCLEOTIDE SEQUENCE</scope>
    <source>
        <strain evidence="1">ChiHecec1B25-7008</strain>
    </source>
</reference>
<comment type="caution">
    <text evidence="1">The sequence shown here is derived from an EMBL/GenBank/DDBJ whole genome shotgun (WGS) entry which is preliminary data.</text>
</comment>
<dbReference type="AlphaFoldDB" id="A0A9D2HUD1"/>
<dbReference type="EMBL" id="DWZE01000126">
    <property type="protein sequence ID" value="HJA84313.1"/>
    <property type="molecule type" value="Genomic_DNA"/>
</dbReference>
<name>A0A9D2HUD1_9BACE</name>
<protein>
    <submittedName>
        <fullName evidence="1">Uncharacterized protein</fullName>
    </submittedName>
</protein>
<reference evidence="1" key="2">
    <citation type="submission" date="2021-04" db="EMBL/GenBank/DDBJ databases">
        <authorList>
            <person name="Gilroy R."/>
        </authorList>
    </citation>
    <scope>NUCLEOTIDE SEQUENCE</scope>
    <source>
        <strain evidence="1">ChiHecec1B25-7008</strain>
    </source>
</reference>
<gene>
    <name evidence="1" type="ORF">H9785_10150</name>
</gene>